<gene>
    <name evidence="1" type="ORF">QM524_10235</name>
</gene>
<evidence type="ECO:0000313" key="2">
    <source>
        <dbReference type="Proteomes" id="UP001236507"/>
    </source>
</evidence>
<proteinExistence type="predicted"/>
<dbReference type="RefSeq" id="WP_283344498.1">
    <property type="nucleotide sequence ID" value="NZ_JASHIF010000008.1"/>
</dbReference>
<dbReference type="Proteomes" id="UP001236507">
    <property type="component" value="Unassembled WGS sequence"/>
</dbReference>
<dbReference type="EMBL" id="JASHIF010000008">
    <property type="protein sequence ID" value="MDI9859590.1"/>
    <property type="molecule type" value="Genomic_DNA"/>
</dbReference>
<keyword evidence="2" id="KW-1185">Reference proteome</keyword>
<accession>A0ABT6Y7P2</accession>
<sequence length="476" mass="55083">MINHQYFIKGLFLFLFLNFFGKSIAQPKLNPIRSILLESKALTVQGDYGMNINGQAFQKEALATFKGFQYGGFYNANRQLSIFRRNLQTNKIDILNFPYILSKDDAHNTISLGFCANDGTLHIAFDHHNNTLNYIRSKKYLLDFPEKTSWKLSQFLPLSHQLDEEIEEVSYPSFVSMPDGNLQLFYRKGKSGDGQTWMTTYKAQKSQWQERHAIDSSEGYFEDALDNSRSRNAYYNGWDYDKNGVLYTTFTWREKADGANHDWGYAFSKDQGKSWKNNRGETIAHADSNILMNVQSKHSIIRPINRKQSLMNQQAQAIDSKGRIHVVYWSKLPNKPFKEGVFWDRKASGYYHLWRDTNGKWYEKLIIAQAGTRPQILFDASDELYLLYYRQSASEKTTHPIYFEKGELVILKATSESLWKKWKIVGIDTQNISILEPKPDVALFQQTGIISLIQQAPPTKAGMTSPLRLLEYQVKP</sequence>
<organism evidence="1 2">
    <name type="scientific">Flectobacillus roseus</name>
    <dbReference type="NCBI Taxonomy" id="502259"/>
    <lineage>
        <taxon>Bacteria</taxon>
        <taxon>Pseudomonadati</taxon>
        <taxon>Bacteroidota</taxon>
        <taxon>Cytophagia</taxon>
        <taxon>Cytophagales</taxon>
        <taxon>Flectobacillaceae</taxon>
        <taxon>Flectobacillus</taxon>
    </lineage>
</organism>
<protein>
    <submittedName>
        <fullName evidence="1">BNR repeat-containing protein</fullName>
    </submittedName>
</protein>
<reference evidence="1 2" key="1">
    <citation type="submission" date="2023-05" db="EMBL/GenBank/DDBJ databases">
        <title>Novel species of genus Flectobacillus isolated from stream in China.</title>
        <authorList>
            <person name="Lu H."/>
        </authorList>
    </citation>
    <scope>NUCLEOTIDE SEQUENCE [LARGE SCALE GENOMIC DNA]</scope>
    <source>
        <strain evidence="1 2">KCTC 42575</strain>
    </source>
</reference>
<name>A0ABT6Y7P2_9BACT</name>
<dbReference type="Pfam" id="PF15892">
    <property type="entry name" value="BNR_4"/>
    <property type="match status" value="1"/>
</dbReference>
<comment type="caution">
    <text evidence="1">The sequence shown here is derived from an EMBL/GenBank/DDBJ whole genome shotgun (WGS) entry which is preliminary data.</text>
</comment>
<evidence type="ECO:0000313" key="1">
    <source>
        <dbReference type="EMBL" id="MDI9859590.1"/>
    </source>
</evidence>